<dbReference type="EMBL" id="JAHSPG010000001">
    <property type="protein sequence ID" value="MBV4355800.1"/>
    <property type="molecule type" value="Genomic_DNA"/>
</dbReference>
<protein>
    <submittedName>
        <fullName evidence="3">VOC family protein</fullName>
    </submittedName>
</protein>
<dbReference type="InterPro" id="IPR000335">
    <property type="entry name" value="Bleomycin-R"/>
</dbReference>
<dbReference type="Pfam" id="PF19581">
    <property type="entry name" value="Glyoxalase_7"/>
    <property type="match status" value="1"/>
</dbReference>
<name>A0A9E2W176_9BACT</name>
<dbReference type="RefSeq" id="WP_217789345.1">
    <property type="nucleotide sequence ID" value="NZ_JAHSPG010000001.1"/>
</dbReference>
<evidence type="ECO:0000259" key="2">
    <source>
        <dbReference type="PROSITE" id="PS51819"/>
    </source>
</evidence>
<keyword evidence="1" id="KW-0046">Antibiotic resistance</keyword>
<dbReference type="PROSITE" id="PS51819">
    <property type="entry name" value="VOC"/>
    <property type="match status" value="1"/>
</dbReference>
<evidence type="ECO:0000313" key="4">
    <source>
        <dbReference type="Proteomes" id="UP000812270"/>
    </source>
</evidence>
<dbReference type="Proteomes" id="UP000812270">
    <property type="component" value="Unassembled WGS sequence"/>
</dbReference>
<accession>A0A9E2W176</accession>
<dbReference type="InterPro" id="IPR037523">
    <property type="entry name" value="VOC_core"/>
</dbReference>
<comment type="caution">
    <text evidence="3">The sequence shown here is derived from an EMBL/GenBank/DDBJ whole genome shotgun (WGS) entry which is preliminary data.</text>
</comment>
<dbReference type="AlphaFoldDB" id="A0A9E2W176"/>
<organism evidence="3 4">
    <name type="scientific">Pinibacter aurantiacus</name>
    <dbReference type="NCBI Taxonomy" id="2851599"/>
    <lineage>
        <taxon>Bacteria</taxon>
        <taxon>Pseudomonadati</taxon>
        <taxon>Bacteroidota</taxon>
        <taxon>Chitinophagia</taxon>
        <taxon>Chitinophagales</taxon>
        <taxon>Chitinophagaceae</taxon>
        <taxon>Pinibacter</taxon>
    </lineage>
</organism>
<keyword evidence="4" id="KW-1185">Reference proteome</keyword>
<sequence>MVVPVFRIYDYEKSVKFYVDWLGFKIDWQDIPQDGPLYMQISLNDIVLQLSGHHGDCSPGAKVMADKKDLKLFHEKIMAKDYKFMRPGLERAPWDENYLLVTVIDPSYNKIEFVEKIK</sequence>
<evidence type="ECO:0000313" key="3">
    <source>
        <dbReference type="EMBL" id="MBV4355800.1"/>
    </source>
</evidence>
<proteinExistence type="predicted"/>
<dbReference type="GO" id="GO:0046677">
    <property type="term" value="P:response to antibiotic"/>
    <property type="evidence" value="ECO:0007669"/>
    <property type="project" value="UniProtKB-KW"/>
</dbReference>
<gene>
    <name evidence="3" type="ORF">KTO63_01480</name>
</gene>
<feature type="domain" description="VOC" evidence="2">
    <location>
        <begin position="1"/>
        <end position="116"/>
    </location>
</feature>
<evidence type="ECO:0000256" key="1">
    <source>
        <dbReference type="ARBA" id="ARBA00023251"/>
    </source>
</evidence>
<reference evidence="3" key="1">
    <citation type="submission" date="2021-06" db="EMBL/GenBank/DDBJ databases">
        <authorList>
            <person name="Huq M.A."/>
        </authorList>
    </citation>
    <scope>NUCLEOTIDE SEQUENCE</scope>
    <source>
        <strain evidence="3">MAH-26</strain>
    </source>
</reference>